<dbReference type="Pfam" id="PF13629">
    <property type="entry name" value="T2SS-T3SS_pil_N"/>
    <property type="match status" value="1"/>
</dbReference>
<evidence type="ECO:0000259" key="2">
    <source>
        <dbReference type="Pfam" id="PF00263"/>
    </source>
</evidence>
<comment type="similarity">
    <text evidence="1">Belongs to the bacterial secretin family.</text>
</comment>
<dbReference type="InterPro" id="IPR032789">
    <property type="entry name" value="T2SS-T3SS_pil_N"/>
</dbReference>
<dbReference type="PANTHER" id="PTHR30332:SF17">
    <property type="entry name" value="TYPE IV PILIATION SYSTEM PROTEIN DR_0774-RELATED"/>
    <property type="match status" value="1"/>
</dbReference>
<dbReference type="Proteomes" id="UP000588068">
    <property type="component" value="Unassembled WGS sequence"/>
</dbReference>
<dbReference type="Pfam" id="PF00263">
    <property type="entry name" value="Secretin"/>
    <property type="match status" value="1"/>
</dbReference>
<evidence type="ECO:0000256" key="1">
    <source>
        <dbReference type="RuleBase" id="RU004003"/>
    </source>
</evidence>
<evidence type="ECO:0000313" key="5">
    <source>
        <dbReference type="Proteomes" id="UP000588068"/>
    </source>
</evidence>
<gene>
    <name evidence="4" type="ORF">HNQ60_001905</name>
</gene>
<feature type="domain" description="Type II/III secretion system secretin-like" evidence="2">
    <location>
        <begin position="187"/>
        <end position="342"/>
    </location>
</feature>
<name>A0A841HJ40_9GAMM</name>
<dbReference type="PANTHER" id="PTHR30332">
    <property type="entry name" value="PROBABLE GENERAL SECRETION PATHWAY PROTEIN D"/>
    <property type="match status" value="1"/>
</dbReference>
<reference evidence="4 5" key="1">
    <citation type="submission" date="2020-08" db="EMBL/GenBank/DDBJ databases">
        <title>Genomic Encyclopedia of Type Strains, Phase IV (KMG-IV): sequencing the most valuable type-strain genomes for metagenomic binning, comparative biology and taxonomic classification.</title>
        <authorList>
            <person name="Goeker M."/>
        </authorList>
    </citation>
    <scope>NUCLEOTIDE SEQUENCE [LARGE SCALE GENOMIC DNA]</scope>
    <source>
        <strain evidence="4 5">DSM 26723</strain>
    </source>
</reference>
<dbReference type="RefSeq" id="WP_184331006.1">
    <property type="nucleotide sequence ID" value="NZ_JACHHZ010000002.1"/>
</dbReference>
<dbReference type="GO" id="GO:0009306">
    <property type="term" value="P:protein secretion"/>
    <property type="evidence" value="ECO:0007669"/>
    <property type="project" value="InterPro"/>
</dbReference>
<evidence type="ECO:0000313" key="4">
    <source>
        <dbReference type="EMBL" id="MBB6093027.1"/>
    </source>
</evidence>
<dbReference type="InterPro" id="IPR001775">
    <property type="entry name" value="GspD/PilQ"/>
</dbReference>
<sequence>MNLLACAMVRADSSLETAPVSVLSLPTGQSLLMRYPNVRRVAAGDGAIIDIKVFDDTQEILVLGKQEGLTDLRIWSRDGSSVAYLVKVLGIPEPALVPREALQQKSTILIKAKLIEVKKSALKDIGIDWADVVPGPVFGTLSEFVSNPYYRIVPPGVDGIDGLPLELGTSNNYFALTTAAESVIRMLVNSGDARLLAEPTLTCIDGGQADFLVGGEVPIPVQNQDGALNVIFKEFGIILNVEPRTNETGLIRTKVNVEVSSVDKGIEVLGIPGFATRKTNTEMNVQSGEAMVIAGLFSTEDAKTVVKVPGLGQIPILGELFKSRQFRRGETELVVLVMPQIITTDSDAVRSGVQHYESLRQKSQEALKFKLMD</sequence>
<dbReference type="InterPro" id="IPR050810">
    <property type="entry name" value="Bact_Secretion_Sys_Channel"/>
</dbReference>
<dbReference type="InterPro" id="IPR004846">
    <property type="entry name" value="T2SS/T3SS_dom"/>
</dbReference>
<accession>A0A841HJ40</accession>
<feature type="domain" description="Pilus formation protein N-terminal" evidence="3">
    <location>
        <begin position="21"/>
        <end position="88"/>
    </location>
</feature>
<keyword evidence="5" id="KW-1185">Reference proteome</keyword>
<evidence type="ECO:0000259" key="3">
    <source>
        <dbReference type="Pfam" id="PF13629"/>
    </source>
</evidence>
<dbReference type="GO" id="GO:0015627">
    <property type="term" value="C:type II protein secretion system complex"/>
    <property type="evidence" value="ECO:0007669"/>
    <property type="project" value="TreeGrafter"/>
</dbReference>
<dbReference type="AlphaFoldDB" id="A0A841HJ40"/>
<dbReference type="PRINTS" id="PR00811">
    <property type="entry name" value="BCTERIALGSPD"/>
</dbReference>
<protein>
    <submittedName>
        <fullName evidence="4">Pilus assembly protein CpaC</fullName>
    </submittedName>
</protein>
<dbReference type="EMBL" id="JACHHZ010000002">
    <property type="protein sequence ID" value="MBB6093027.1"/>
    <property type="molecule type" value="Genomic_DNA"/>
</dbReference>
<proteinExistence type="inferred from homology"/>
<comment type="caution">
    <text evidence="4">The sequence shown here is derived from an EMBL/GenBank/DDBJ whole genome shotgun (WGS) entry which is preliminary data.</text>
</comment>
<organism evidence="4 5">
    <name type="scientific">Povalibacter uvarum</name>
    <dbReference type="NCBI Taxonomy" id="732238"/>
    <lineage>
        <taxon>Bacteria</taxon>
        <taxon>Pseudomonadati</taxon>
        <taxon>Pseudomonadota</taxon>
        <taxon>Gammaproteobacteria</taxon>
        <taxon>Steroidobacterales</taxon>
        <taxon>Steroidobacteraceae</taxon>
        <taxon>Povalibacter</taxon>
    </lineage>
</organism>